<evidence type="ECO:0000313" key="2">
    <source>
        <dbReference type="Proteomes" id="UP001432027"/>
    </source>
</evidence>
<proteinExistence type="predicted"/>
<feature type="non-terminal residue" evidence="1">
    <location>
        <position position="1"/>
    </location>
</feature>
<sequence length="86" mass="9436">PQLATVAILPRLDISPRGVKLSVAMGDSHSSLQVETMLRLHTHINIDEAAAPTLHAGESKTIKLHICRKFLQSFNVFLSARHQASL</sequence>
<evidence type="ECO:0000313" key="1">
    <source>
        <dbReference type="EMBL" id="GMS90763.1"/>
    </source>
</evidence>
<reference evidence="1" key="1">
    <citation type="submission" date="2023-10" db="EMBL/GenBank/DDBJ databases">
        <title>Genome assembly of Pristionchus species.</title>
        <authorList>
            <person name="Yoshida K."/>
            <person name="Sommer R.J."/>
        </authorList>
    </citation>
    <scope>NUCLEOTIDE SEQUENCE</scope>
    <source>
        <strain evidence="1">RS0144</strain>
    </source>
</reference>
<dbReference type="AlphaFoldDB" id="A0AAV5TDC0"/>
<organism evidence="1 2">
    <name type="scientific">Pristionchus entomophagus</name>
    <dbReference type="NCBI Taxonomy" id="358040"/>
    <lineage>
        <taxon>Eukaryota</taxon>
        <taxon>Metazoa</taxon>
        <taxon>Ecdysozoa</taxon>
        <taxon>Nematoda</taxon>
        <taxon>Chromadorea</taxon>
        <taxon>Rhabditida</taxon>
        <taxon>Rhabditina</taxon>
        <taxon>Diplogasteromorpha</taxon>
        <taxon>Diplogasteroidea</taxon>
        <taxon>Neodiplogasteridae</taxon>
        <taxon>Pristionchus</taxon>
    </lineage>
</organism>
<accession>A0AAV5TDC0</accession>
<name>A0AAV5TDC0_9BILA</name>
<protein>
    <submittedName>
        <fullName evidence="1">Uncharacterized protein</fullName>
    </submittedName>
</protein>
<dbReference type="Proteomes" id="UP001432027">
    <property type="component" value="Unassembled WGS sequence"/>
</dbReference>
<comment type="caution">
    <text evidence="1">The sequence shown here is derived from an EMBL/GenBank/DDBJ whole genome shotgun (WGS) entry which is preliminary data.</text>
</comment>
<keyword evidence="2" id="KW-1185">Reference proteome</keyword>
<dbReference type="EMBL" id="BTSX01000003">
    <property type="protein sequence ID" value="GMS90763.1"/>
    <property type="molecule type" value="Genomic_DNA"/>
</dbReference>
<feature type="non-terminal residue" evidence="1">
    <location>
        <position position="86"/>
    </location>
</feature>
<gene>
    <name evidence="1" type="ORF">PENTCL1PPCAC_12938</name>
</gene>